<organism evidence="1 2">
    <name type="scientific">Aspergillus tubingensis</name>
    <dbReference type="NCBI Taxonomy" id="5068"/>
    <lineage>
        <taxon>Eukaryota</taxon>
        <taxon>Fungi</taxon>
        <taxon>Dikarya</taxon>
        <taxon>Ascomycota</taxon>
        <taxon>Pezizomycotina</taxon>
        <taxon>Eurotiomycetes</taxon>
        <taxon>Eurotiomycetidae</taxon>
        <taxon>Eurotiales</taxon>
        <taxon>Aspergillaceae</taxon>
        <taxon>Aspergillus</taxon>
        <taxon>Aspergillus subgen. Circumdati</taxon>
    </lineage>
</organism>
<protein>
    <submittedName>
        <fullName evidence="1">Uncharacterized protein</fullName>
    </submittedName>
</protein>
<reference evidence="1" key="1">
    <citation type="submission" date="2022-07" db="EMBL/GenBank/DDBJ databases">
        <title>Taxonomy of Aspergillus series Nigri: significant species reduction supported by multi-species coalescent approaches.</title>
        <authorList>
            <person name="Bian C."/>
            <person name="Kusuya Y."/>
            <person name="Sklenar F."/>
            <person name="D'hooge E."/>
            <person name="Yaguchi T."/>
            <person name="Takahashi H."/>
            <person name="Hubka V."/>
        </authorList>
    </citation>
    <scope>NUCLEOTIDE SEQUENCE</scope>
    <source>
        <strain evidence="1">IFM 56815</strain>
    </source>
</reference>
<comment type="caution">
    <text evidence="1">The sequence shown here is derived from an EMBL/GenBank/DDBJ whole genome shotgun (WGS) entry which is preliminary data.</text>
</comment>
<sequence>MAGRFLRPVNVVQIVLNPGGTWRTLTSSKLSNWIWAVAASSEHPSLKSPTSWVLLTILAQLHSLTTPLSETCIFQRSERLVSNSRRANEASWTEDPLRSNQTSEIVPDGKTILI</sequence>
<name>A0A9W6AQT0_ASPTU</name>
<gene>
    <name evidence="1" type="ORF">AtubIFM56815_011010</name>
</gene>
<dbReference type="EMBL" id="BRPE01000009">
    <property type="protein sequence ID" value="GLA86740.1"/>
    <property type="molecule type" value="Genomic_DNA"/>
</dbReference>
<dbReference type="Proteomes" id="UP001144157">
    <property type="component" value="Unassembled WGS sequence"/>
</dbReference>
<accession>A0A9W6AQT0</accession>
<dbReference type="AlphaFoldDB" id="A0A9W6AQT0"/>
<evidence type="ECO:0000313" key="1">
    <source>
        <dbReference type="EMBL" id="GLA86740.1"/>
    </source>
</evidence>
<proteinExistence type="predicted"/>
<evidence type="ECO:0000313" key="2">
    <source>
        <dbReference type="Proteomes" id="UP001144157"/>
    </source>
</evidence>